<name>A0A811S1D4_9POAL</name>
<evidence type="ECO:0000259" key="4">
    <source>
        <dbReference type="Pfam" id="PF23598"/>
    </source>
</evidence>
<evidence type="ECO:0000256" key="1">
    <source>
        <dbReference type="ARBA" id="ARBA00022737"/>
    </source>
</evidence>
<feature type="coiled-coil region" evidence="2">
    <location>
        <begin position="967"/>
        <end position="994"/>
    </location>
</feature>
<dbReference type="Pfam" id="PF25019">
    <property type="entry name" value="LRR_R13L1-DRL21"/>
    <property type="match status" value="2"/>
</dbReference>
<dbReference type="EMBL" id="CAJGYO010000018">
    <property type="protein sequence ID" value="CAD6336112.1"/>
    <property type="molecule type" value="Genomic_DNA"/>
</dbReference>
<dbReference type="Gene3D" id="3.80.10.10">
    <property type="entry name" value="Ribonuclease Inhibitor"/>
    <property type="match status" value="5"/>
</dbReference>
<dbReference type="Pfam" id="PF23598">
    <property type="entry name" value="LRR_14"/>
    <property type="match status" value="1"/>
</dbReference>
<dbReference type="PANTHER" id="PTHR47186:SF34">
    <property type="entry name" value="DISEASE RESISTANCE PROTEIN RGA2-LIKE"/>
    <property type="match status" value="1"/>
</dbReference>
<dbReference type="Proteomes" id="UP000604825">
    <property type="component" value="Unassembled WGS sequence"/>
</dbReference>
<dbReference type="InterPro" id="IPR056789">
    <property type="entry name" value="LRR_R13L1-DRL21"/>
</dbReference>
<dbReference type="SUPFAM" id="SSF52058">
    <property type="entry name" value="L domain-like"/>
    <property type="match status" value="2"/>
</dbReference>
<evidence type="ECO:0000259" key="5">
    <source>
        <dbReference type="Pfam" id="PF25019"/>
    </source>
</evidence>
<proteinExistence type="predicted"/>
<evidence type="ECO:0000313" key="6">
    <source>
        <dbReference type="EMBL" id="CAD6336112.1"/>
    </source>
</evidence>
<feature type="compositionally biased region" description="Polar residues" evidence="3">
    <location>
        <begin position="675"/>
        <end position="686"/>
    </location>
</feature>
<evidence type="ECO:0000313" key="7">
    <source>
        <dbReference type="Proteomes" id="UP000604825"/>
    </source>
</evidence>
<keyword evidence="2" id="KW-0175">Coiled coil</keyword>
<dbReference type="PANTHER" id="PTHR47186">
    <property type="entry name" value="LEUCINE-RICH REPEAT-CONTAINING PROTEIN 57"/>
    <property type="match status" value="1"/>
</dbReference>
<feature type="domain" description="R13L1/DRL21-like LRR repeat region" evidence="5">
    <location>
        <begin position="1046"/>
        <end position="1165"/>
    </location>
</feature>
<dbReference type="InterPro" id="IPR055414">
    <property type="entry name" value="LRR_R13L4/SHOC2-like"/>
</dbReference>
<feature type="region of interest" description="Disordered" evidence="3">
    <location>
        <begin position="673"/>
        <end position="700"/>
    </location>
</feature>
<evidence type="ECO:0000256" key="3">
    <source>
        <dbReference type="SAM" id="MobiDB-lite"/>
    </source>
</evidence>
<dbReference type="SUPFAM" id="SSF52047">
    <property type="entry name" value="RNI-like"/>
    <property type="match status" value="1"/>
</dbReference>
<reference evidence="6" key="1">
    <citation type="submission" date="2020-10" db="EMBL/GenBank/DDBJ databases">
        <authorList>
            <person name="Han B."/>
            <person name="Lu T."/>
            <person name="Zhao Q."/>
            <person name="Huang X."/>
            <person name="Zhao Y."/>
        </authorList>
    </citation>
    <scope>NUCLEOTIDE SEQUENCE</scope>
</reference>
<keyword evidence="7" id="KW-1185">Reference proteome</keyword>
<keyword evidence="1" id="KW-0677">Repeat</keyword>
<protein>
    <submittedName>
        <fullName evidence="6">Uncharacterized protein</fullName>
    </submittedName>
</protein>
<comment type="caution">
    <text evidence="6">The sequence shown here is derived from an EMBL/GenBank/DDBJ whole genome shotgun (WGS) entry which is preliminary data.</text>
</comment>
<dbReference type="InterPro" id="IPR032675">
    <property type="entry name" value="LRR_dom_sf"/>
</dbReference>
<organism evidence="6 7">
    <name type="scientific">Miscanthus lutarioriparius</name>
    <dbReference type="NCBI Taxonomy" id="422564"/>
    <lineage>
        <taxon>Eukaryota</taxon>
        <taxon>Viridiplantae</taxon>
        <taxon>Streptophyta</taxon>
        <taxon>Embryophyta</taxon>
        <taxon>Tracheophyta</taxon>
        <taxon>Spermatophyta</taxon>
        <taxon>Magnoliopsida</taxon>
        <taxon>Liliopsida</taxon>
        <taxon>Poales</taxon>
        <taxon>Poaceae</taxon>
        <taxon>PACMAD clade</taxon>
        <taxon>Panicoideae</taxon>
        <taxon>Andropogonodae</taxon>
        <taxon>Andropogoneae</taxon>
        <taxon>Saccharinae</taxon>
        <taxon>Miscanthus</taxon>
    </lineage>
</organism>
<sequence length="1319" mass="150547">MNDLVHELARLVADEEVVSIDANSQQNVTGNTDNNCRYMLISNLRDSSRPDYLSTPSTARALHFNKCSIGQSSLISLMRAEFLRVLDLSACTISSLPDSIGNLRLLKFLNISGMQTGQLPESLSSLHGLQALNLSENTFLVELPSYISEFVNLQYLDLHGCSNLKELPHGIHKLKELLHLNVSRCGSLQSLPEEFGELRKLAFLDLSHCSQLQTLPQYFGGLRSLSFLNLLHCSELHGLPDSFNCLTNMIHLNMSFCHQLKELPSGLFKRMKKLLVLNLSGCTSLEVLPEVCENDASCQMLEILDLSDCTNLAALPDTCTSLFELRCLNLSGCSRIQNFLNLIPHWKLGNKLEYLNLTGVGAKAYSEAPGTSAGNAESSEDHNKQLQLCMLHEHIITQHLVHLRYLSVGGFTLFSEQGIARLVDLLTLPNFDVRTQPGDNHSNIMLLQHILDLTQHQLNIKCLENVVSPEEAKQVELSRKQQLHFLSLEWCYTGSSIEGEHRAQAKAVLEHLRPHQNLRRLSIKGYNGDGFPKWINEISDTLPYLVKIVFSELNGCDHIPTLEHLPNLQELEINNMPLLHHVEIVSCKKLRKLTLVRLRVNATIHIFYDDNTQAQVNEVGLIHNRDEEEIETGKEIDKLPPSLPVGKPVKRKCKGFLKLKALWHGMPREIKRTQDIGSGNGSSAVTSRPALPPGPSNEERREQLAVPVLDYLKIESCKQLKLFPYVPLCKEYFIKGSSPSLGLDVHGMLHWTPTLKSKICINGCSLDDVEQWMEVTENNMDELIIIGMLDSSDEEMEFSRRRYGRGFHNEEMEFPWGRYGRGFHFNKQMEEHGSLSRRYGYGQEFRSRTCKWESGSGTLRKLKITDCKSSLIRRLLLLFTSIQELELDGFNTIDNDLESTLCKMTKFEKLTIPSLEFPPEEETNNIIQKLSVHHIPYVNTREVALFSVRPKRSRVYRNPLLFFDSYRQQLRWKEALEEEELETLEEEGDNKEKEDPLRRWVHRKKEMEENETQGEEHPLHFATGSATNCSNNFSLLYKYHDYKIEQITIQNLEHVERAEEVSGQGQLSQYQQLQSLSLMWSSSSLPQDSSIVNDFLLLEKLQPHGTLKTLRIQGYRSRTLCSWVMDISFSLPNLVKVELSDMILCEHIPLLGKLANLEELCISNMPCVAKVDAAIYGDKTPLFRKLREFTINKMNGLEKWELLQYCVNLEQLSIHSCIDLTTLPDSIRCCLFLSKLEVLECWNFSALPEWLGELVSLHDLCVHAAKLERLPQSIQDLSALEKLVLKKCNYRLRKRCTSGEDKDKIKHIGSVDITQLYIK</sequence>
<evidence type="ECO:0000256" key="2">
    <source>
        <dbReference type="SAM" id="Coils"/>
    </source>
</evidence>
<feature type="domain" description="R13L1/DRL21-like LRR repeat region" evidence="5">
    <location>
        <begin position="448"/>
        <end position="576"/>
    </location>
</feature>
<gene>
    <name evidence="6" type="ORF">NCGR_LOCUS60210</name>
</gene>
<accession>A0A811S1D4</accession>
<dbReference type="OrthoDB" id="608636at2759"/>
<feature type="domain" description="Disease resistance R13L4/SHOC-2-like LRR" evidence="4">
    <location>
        <begin position="60"/>
        <end position="181"/>
    </location>
</feature>